<sequence length="68" mass="6822">MIRHLLLASGIAGATLALSVPLAGTASAEAPVCSDPVARVIHTAHERLGAAGEPVHAVEGVYCAVVPR</sequence>
<keyword evidence="1" id="KW-0732">Signal</keyword>
<dbReference type="RefSeq" id="WP_344732340.1">
    <property type="nucleotide sequence ID" value="NZ_BAAAZH010000010.1"/>
</dbReference>
<proteinExistence type="predicted"/>
<protein>
    <recommendedName>
        <fullName evidence="4">Secreted protein</fullName>
    </recommendedName>
</protein>
<evidence type="ECO:0000256" key="1">
    <source>
        <dbReference type="SAM" id="SignalP"/>
    </source>
</evidence>
<evidence type="ECO:0000313" key="3">
    <source>
        <dbReference type="Proteomes" id="UP001501495"/>
    </source>
</evidence>
<evidence type="ECO:0000313" key="2">
    <source>
        <dbReference type="EMBL" id="GAA4114036.1"/>
    </source>
</evidence>
<organism evidence="2 3">
    <name type="scientific">Nocardioides fonticola</name>
    <dbReference type="NCBI Taxonomy" id="450363"/>
    <lineage>
        <taxon>Bacteria</taxon>
        <taxon>Bacillati</taxon>
        <taxon>Actinomycetota</taxon>
        <taxon>Actinomycetes</taxon>
        <taxon>Propionibacteriales</taxon>
        <taxon>Nocardioidaceae</taxon>
        <taxon>Nocardioides</taxon>
    </lineage>
</organism>
<reference evidence="3" key="1">
    <citation type="journal article" date="2019" name="Int. J. Syst. Evol. Microbiol.">
        <title>The Global Catalogue of Microorganisms (GCM) 10K type strain sequencing project: providing services to taxonomists for standard genome sequencing and annotation.</title>
        <authorList>
            <consortium name="The Broad Institute Genomics Platform"/>
            <consortium name="The Broad Institute Genome Sequencing Center for Infectious Disease"/>
            <person name="Wu L."/>
            <person name="Ma J."/>
        </authorList>
    </citation>
    <scope>NUCLEOTIDE SEQUENCE [LARGE SCALE GENOMIC DNA]</scope>
    <source>
        <strain evidence="3">JCM 16703</strain>
    </source>
</reference>
<feature type="signal peptide" evidence="1">
    <location>
        <begin position="1"/>
        <end position="28"/>
    </location>
</feature>
<feature type="chain" id="PRO_5047241518" description="Secreted protein" evidence="1">
    <location>
        <begin position="29"/>
        <end position="68"/>
    </location>
</feature>
<evidence type="ECO:0008006" key="4">
    <source>
        <dbReference type="Google" id="ProtNLM"/>
    </source>
</evidence>
<gene>
    <name evidence="2" type="ORF">GCM10022215_11820</name>
</gene>
<keyword evidence="3" id="KW-1185">Reference proteome</keyword>
<dbReference type="Proteomes" id="UP001501495">
    <property type="component" value="Unassembled WGS sequence"/>
</dbReference>
<name>A0ABP7XF28_9ACTN</name>
<dbReference type="EMBL" id="BAAAZH010000010">
    <property type="protein sequence ID" value="GAA4114036.1"/>
    <property type="molecule type" value="Genomic_DNA"/>
</dbReference>
<comment type="caution">
    <text evidence="2">The sequence shown here is derived from an EMBL/GenBank/DDBJ whole genome shotgun (WGS) entry which is preliminary data.</text>
</comment>
<accession>A0ABP7XF28</accession>